<dbReference type="Gene3D" id="2.60.40.3940">
    <property type="match status" value="1"/>
</dbReference>
<dbReference type="AlphaFoldDB" id="A0A1J0ERA1"/>
<dbReference type="Pfam" id="PF21882">
    <property type="entry name" value="Gp53-like_C"/>
    <property type="match status" value="1"/>
</dbReference>
<evidence type="ECO:0000259" key="1">
    <source>
        <dbReference type="Pfam" id="PF21882"/>
    </source>
</evidence>
<dbReference type="RefSeq" id="WP_071554792.1">
    <property type="nucleotide sequence ID" value="NZ_CP017886.1"/>
</dbReference>
<evidence type="ECO:0000313" key="2">
    <source>
        <dbReference type="EMBL" id="APC18534.1"/>
    </source>
</evidence>
<feature type="domain" description="Putative tail fiber protein gp53-like C-terminal" evidence="1">
    <location>
        <begin position="471"/>
        <end position="553"/>
    </location>
</feature>
<protein>
    <recommendedName>
        <fullName evidence="1">Putative tail fiber protein gp53-like C-terminal domain-containing protein</fullName>
    </recommendedName>
</protein>
<proteinExistence type="predicted"/>
<organism evidence="2 3">
    <name type="scientific">Pseudomonas frederiksbergensis</name>
    <dbReference type="NCBI Taxonomy" id="104087"/>
    <lineage>
        <taxon>Bacteria</taxon>
        <taxon>Pseudomonadati</taxon>
        <taxon>Pseudomonadota</taxon>
        <taxon>Gammaproteobacteria</taxon>
        <taxon>Pseudomonadales</taxon>
        <taxon>Pseudomonadaceae</taxon>
        <taxon>Pseudomonas</taxon>
    </lineage>
</organism>
<accession>A0A1J0ERA1</accession>
<evidence type="ECO:0000313" key="3">
    <source>
        <dbReference type="Proteomes" id="UP000182567"/>
    </source>
</evidence>
<gene>
    <name evidence="2" type="ORF">BLL42_23515</name>
</gene>
<dbReference type="InterPro" id="IPR054075">
    <property type="entry name" value="Gp53-like_C"/>
</dbReference>
<dbReference type="OrthoDB" id="9810174at2"/>
<dbReference type="EMBL" id="CP017886">
    <property type="protein sequence ID" value="APC18534.1"/>
    <property type="molecule type" value="Genomic_DNA"/>
</dbReference>
<name>A0A1J0ERA1_9PSED</name>
<sequence length="555" mass="57483">MADLPESNEWALGVYQLETSDPVLGGPEGIDNLQAKQLASRTKWLRDQIQKIINDAAPLASPTFTGDPKAPTPLAGDNDLSVSNTEFVRTVVHGNTFIDVSGSGVLTLSAAQAGTGTLSLYGTLTGSRTIIVPTLPARYQVVNGTDGAFSLIVKTAGGSGVAVTQGTSTLLFVTGANTIAQQQSDFDSINLTGNPITPTPPPGDNDKSVANTEFVQAAINGAGSVNIAGAGSIALTATQLGTGIVYLSGVLTGNKTVIVPSAAARFQMQNITTGAFTVTVRTAMGAGIVITPNTSSLLFCDGTNVQLQQSDFISPVLRGIPKTSQPPRFDVSDQVMSTAAAQARGHQLSGFWSFAGPTVGIVAHVGGVVHCSGSGTNAYSLPDATANSIPVGAVIRVQNWGITTLYLNVQGADKMQENIDSSWTAATRSIPPDSHVDCMYIGTNYWLLTGTGVVGKTRPWGCLLGTSGYQKLPSGLIMQWFTASFLSAFKAAAFNLPIAFPGMHFGCHVSLTDSAIYDSAGTPFVAGMPNGLGQVLLQSNYTASQSAVRVLAFGI</sequence>
<dbReference type="Proteomes" id="UP000182567">
    <property type="component" value="Chromosome"/>
</dbReference>
<reference evidence="3" key="1">
    <citation type="submission" date="2016-10" db="EMBL/GenBank/DDBJ databases">
        <title>Pseudomonas frederiksbergensis ERGS4:02 complete genome.</title>
        <authorList>
            <person name="Kumar R."/>
            <person name="Acharya V."/>
            <person name="Singh D."/>
        </authorList>
    </citation>
    <scope>NUCLEOTIDE SEQUENCE [LARGE SCALE GENOMIC DNA]</scope>
    <source>
        <strain evidence="3">ERGS4:02</strain>
    </source>
</reference>
<dbReference type="GeneID" id="46911254"/>